<dbReference type="EMBL" id="CM042889">
    <property type="protein sequence ID" value="KAI4320033.1"/>
    <property type="molecule type" value="Genomic_DNA"/>
</dbReference>
<evidence type="ECO:0000313" key="2">
    <source>
        <dbReference type="Proteomes" id="UP001057402"/>
    </source>
</evidence>
<sequence>MAAVAYDVAALTLKGPAATLNFPDLILTYPIPASTSAADIRAAASRAAEAGPLEAAALYGNVPERTFEDGIASDYIDEDMFLNMPDLLAEMAEGMLMSPPRTRSVMSETEELMEYYSCLGGGDLWSYE</sequence>
<reference evidence="2" key="1">
    <citation type="journal article" date="2023" name="Front. Plant Sci.">
        <title>Chromosomal-level genome assembly of Melastoma candidum provides insights into trichome evolution.</title>
        <authorList>
            <person name="Zhong Y."/>
            <person name="Wu W."/>
            <person name="Sun C."/>
            <person name="Zou P."/>
            <person name="Liu Y."/>
            <person name="Dai S."/>
            <person name="Zhou R."/>
        </authorList>
    </citation>
    <scope>NUCLEOTIDE SEQUENCE [LARGE SCALE GENOMIC DNA]</scope>
</reference>
<accession>A0ACB9M7L7</accession>
<comment type="caution">
    <text evidence="1">The sequence shown here is derived from an EMBL/GenBank/DDBJ whole genome shotgun (WGS) entry which is preliminary data.</text>
</comment>
<proteinExistence type="predicted"/>
<dbReference type="Proteomes" id="UP001057402">
    <property type="component" value="Chromosome 10"/>
</dbReference>
<keyword evidence="2" id="KW-1185">Reference proteome</keyword>
<organism evidence="1 2">
    <name type="scientific">Melastoma candidum</name>
    <dbReference type="NCBI Taxonomy" id="119954"/>
    <lineage>
        <taxon>Eukaryota</taxon>
        <taxon>Viridiplantae</taxon>
        <taxon>Streptophyta</taxon>
        <taxon>Embryophyta</taxon>
        <taxon>Tracheophyta</taxon>
        <taxon>Spermatophyta</taxon>
        <taxon>Magnoliopsida</taxon>
        <taxon>eudicotyledons</taxon>
        <taxon>Gunneridae</taxon>
        <taxon>Pentapetalae</taxon>
        <taxon>rosids</taxon>
        <taxon>malvids</taxon>
        <taxon>Myrtales</taxon>
        <taxon>Melastomataceae</taxon>
        <taxon>Melastomatoideae</taxon>
        <taxon>Melastomateae</taxon>
        <taxon>Melastoma</taxon>
    </lineage>
</organism>
<gene>
    <name evidence="1" type="ORF">MLD38_033557</name>
</gene>
<evidence type="ECO:0000313" key="1">
    <source>
        <dbReference type="EMBL" id="KAI4320033.1"/>
    </source>
</evidence>
<protein>
    <submittedName>
        <fullName evidence="1">Uncharacterized protein</fullName>
    </submittedName>
</protein>
<name>A0ACB9M7L7_9MYRT</name>